<dbReference type="AlphaFoldDB" id="A0A2T9Z5D0"/>
<sequence>MLGKTKSVLGLLSLFTISSVYSAEHNINGIITRNPGFEKDKVHVVFIIDGESVVNKLYRLRKLDSSCTGDCTFEILYDTDKSFRFNSGGVEFEYDRQIYNIGYSSTGLVYNRCTRIEGCDNFLLRFETNFSSLDIL</sequence>
<proteinExistence type="predicted"/>
<reference evidence="2 3" key="1">
    <citation type="journal article" date="2018" name="MBio">
        <title>Comparative Genomics Reveals the Core Gene Toolbox for the Fungus-Insect Symbiosis.</title>
        <authorList>
            <person name="Wang Y."/>
            <person name="Stata M."/>
            <person name="Wang W."/>
            <person name="Stajich J.E."/>
            <person name="White M.M."/>
            <person name="Moncalvo J.M."/>
        </authorList>
    </citation>
    <scope>NUCLEOTIDE SEQUENCE [LARGE SCALE GENOMIC DNA]</scope>
    <source>
        <strain evidence="2 3">AUS-77-4</strain>
    </source>
</reference>
<feature type="signal peptide" evidence="1">
    <location>
        <begin position="1"/>
        <end position="22"/>
    </location>
</feature>
<dbReference type="EMBL" id="MBFT01000022">
    <property type="protein sequence ID" value="PVU99744.1"/>
    <property type="molecule type" value="Genomic_DNA"/>
</dbReference>
<name>A0A2T9Z5D0_9FUNG</name>
<comment type="caution">
    <text evidence="2">The sequence shown here is derived from an EMBL/GenBank/DDBJ whole genome shotgun (WGS) entry which is preliminary data.</text>
</comment>
<feature type="chain" id="PRO_5015469645" evidence="1">
    <location>
        <begin position="23"/>
        <end position="136"/>
    </location>
</feature>
<evidence type="ECO:0000313" key="2">
    <source>
        <dbReference type="EMBL" id="PVU99744.1"/>
    </source>
</evidence>
<accession>A0A2T9Z5D0</accession>
<dbReference type="Proteomes" id="UP000245699">
    <property type="component" value="Unassembled WGS sequence"/>
</dbReference>
<keyword evidence="1" id="KW-0732">Signal</keyword>
<evidence type="ECO:0000313" key="3">
    <source>
        <dbReference type="Proteomes" id="UP000245699"/>
    </source>
</evidence>
<gene>
    <name evidence="2" type="ORF">BB559_000435</name>
</gene>
<evidence type="ECO:0000256" key="1">
    <source>
        <dbReference type="SAM" id="SignalP"/>
    </source>
</evidence>
<keyword evidence="3" id="KW-1185">Reference proteome</keyword>
<organism evidence="2 3">
    <name type="scientific">Furculomyces boomerangus</name>
    <dbReference type="NCBI Taxonomy" id="61424"/>
    <lineage>
        <taxon>Eukaryota</taxon>
        <taxon>Fungi</taxon>
        <taxon>Fungi incertae sedis</taxon>
        <taxon>Zoopagomycota</taxon>
        <taxon>Kickxellomycotina</taxon>
        <taxon>Harpellomycetes</taxon>
        <taxon>Harpellales</taxon>
        <taxon>Harpellaceae</taxon>
        <taxon>Furculomyces</taxon>
    </lineage>
</organism>
<protein>
    <submittedName>
        <fullName evidence="2">Uncharacterized protein</fullName>
    </submittedName>
</protein>